<evidence type="ECO:0000313" key="2">
    <source>
        <dbReference type="EMBL" id="ELK06318.1"/>
    </source>
</evidence>
<dbReference type="Proteomes" id="UP000010552">
    <property type="component" value="Unassembled WGS sequence"/>
</dbReference>
<name>L5K771_PTEAL</name>
<protein>
    <submittedName>
        <fullName evidence="2">Uncharacterized protein</fullName>
    </submittedName>
</protein>
<evidence type="ECO:0000256" key="1">
    <source>
        <dbReference type="SAM" id="MobiDB-lite"/>
    </source>
</evidence>
<dbReference type="AlphaFoldDB" id="L5K771"/>
<keyword evidence="3" id="KW-1185">Reference proteome</keyword>
<feature type="compositionally biased region" description="Basic and acidic residues" evidence="1">
    <location>
        <begin position="53"/>
        <end position="67"/>
    </location>
</feature>
<feature type="region of interest" description="Disordered" evidence="1">
    <location>
        <begin position="46"/>
        <end position="88"/>
    </location>
</feature>
<feature type="compositionally biased region" description="Basic residues" evidence="1">
    <location>
        <begin position="68"/>
        <end position="78"/>
    </location>
</feature>
<feature type="compositionally biased region" description="Low complexity" evidence="1">
    <location>
        <begin position="79"/>
        <end position="88"/>
    </location>
</feature>
<organism evidence="2 3">
    <name type="scientific">Pteropus alecto</name>
    <name type="common">Black flying fox</name>
    <dbReference type="NCBI Taxonomy" id="9402"/>
    <lineage>
        <taxon>Eukaryota</taxon>
        <taxon>Metazoa</taxon>
        <taxon>Chordata</taxon>
        <taxon>Craniata</taxon>
        <taxon>Vertebrata</taxon>
        <taxon>Euteleostomi</taxon>
        <taxon>Mammalia</taxon>
        <taxon>Eutheria</taxon>
        <taxon>Laurasiatheria</taxon>
        <taxon>Chiroptera</taxon>
        <taxon>Yinpterochiroptera</taxon>
        <taxon>Pteropodoidea</taxon>
        <taxon>Pteropodidae</taxon>
        <taxon>Pteropodinae</taxon>
        <taxon>Pteropus</taxon>
    </lineage>
</organism>
<dbReference type="InParanoid" id="L5K771"/>
<gene>
    <name evidence="2" type="ORF">PAL_GLEAN10023936</name>
</gene>
<feature type="region of interest" description="Disordered" evidence="1">
    <location>
        <begin position="1"/>
        <end position="26"/>
    </location>
</feature>
<sequence>MAGPTSEPGRKPPRPPRLSLPRGPLRPTSLARWEAVAAAVTCPGSRQVRPLLRRSDSQMVRQEELRPRPLRPSRRGSRRLLASPKGSD</sequence>
<reference evidence="3" key="1">
    <citation type="journal article" date="2013" name="Science">
        <title>Comparative analysis of bat genomes provides insight into the evolution of flight and immunity.</title>
        <authorList>
            <person name="Zhang G."/>
            <person name="Cowled C."/>
            <person name="Shi Z."/>
            <person name="Huang Z."/>
            <person name="Bishop-Lilly K.A."/>
            <person name="Fang X."/>
            <person name="Wynne J.W."/>
            <person name="Xiong Z."/>
            <person name="Baker M.L."/>
            <person name="Zhao W."/>
            <person name="Tachedjian M."/>
            <person name="Zhu Y."/>
            <person name="Zhou P."/>
            <person name="Jiang X."/>
            <person name="Ng J."/>
            <person name="Yang L."/>
            <person name="Wu L."/>
            <person name="Xiao J."/>
            <person name="Feng Y."/>
            <person name="Chen Y."/>
            <person name="Sun X."/>
            <person name="Zhang Y."/>
            <person name="Marsh G.A."/>
            <person name="Crameri G."/>
            <person name="Broder C.C."/>
            <person name="Frey K.G."/>
            <person name="Wang L.F."/>
            <person name="Wang J."/>
        </authorList>
    </citation>
    <scope>NUCLEOTIDE SEQUENCE [LARGE SCALE GENOMIC DNA]</scope>
</reference>
<evidence type="ECO:0000313" key="3">
    <source>
        <dbReference type="Proteomes" id="UP000010552"/>
    </source>
</evidence>
<accession>L5K771</accession>
<proteinExistence type="predicted"/>
<dbReference type="EMBL" id="KB031032">
    <property type="protein sequence ID" value="ELK06318.1"/>
    <property type="molecule type" value="Genomic_DNA"/>
</dbReference>
<feature type="compositionally biased region" description="Low complexity" evidence="1">
    <location>
        <begin position="17"/>
        <end position="26"/>
    </location>
</feature>